<evidence type="ECO:0000313" key="6">
    <source>
        <dbReference type="Proteomes" id="UP000184474"/>
    </source>
</evidence>
<dbReference type="GO" id="GO:0009117">
    <property type="term" value="P:nucleotide metabolic process"/>
    <property type="evidence" value="ECO:0007669"/>
    <property type="project" value="UniProtKB-KW"/>
</dbReference>
<evidence type="ECO:0000256" key="3">
    <source>
        <dbReference type="ARBA" id="ARBA00023080"/>
    </source>
</evidence>
<proteinExistence type="inferred from homology"/>
<keyword evidence="6" id="KW-1185">Reference proteome</keyword>
<dbReference type="EMBL" id="FRAA01000005">
    <property type="protein sequence ID" value="SHK49802.1"/>
    <property type="molecule type" value="Genomic_DNA"/>
</dbReference>
<dbReference type="PANTHER" id="PTHR43213">
    <property type="entry name" value="BIFUNCTIONAL DTTP/UTP PYROPHOSPHATASE/METHYLTRANSFERASE PROTEIN-RELATED"/>
    <property type="match status" value="1"/>
</dbReference>
<dbReference type="InterPro" id="IPR003697">
    <property type="entry name" value="Maf-like"/>
</dbReference>
<evidence type="ECO:0000256" key="2">
    <source>
        <dbReference type="ARBA" id="ARBA00022801"/>
    </source>
</evidence>
<comment type="function">
    <text evidence="4">Nucleoside triphosphate pyrophosphatase that hydrolyzes dTTP and UTP. May have a dual role in cell division arrest and in preventing the incorporation of modified nucleotides into cellular nucleic acids.</text>
</comment>
<feature type="site" description="Important for substrate specificity" evidence="4">
    <location>
        <position position="152"/>
    </location>
</feature>
<keyword evidence="2 4" id="KW-0378">Hydrolase</keyword>
<dbReference type="Proteomes" id="UP000184474">
    <property type="component" value="Unassembled WGS sequence"/>
</dbReference>
<dbReference type="NCBIfam" id="TIGR00172">
    <property type="entry name" value="maf"/>
    <property type="match status" value="1"/>
</dbReference>
<evidence type="ECO:0000256" key="4">
    <source>
        <dbReference type="HAMAP-Rule" id="MF_00528"/>
    </source>
</evidence>
<accession>A0A1M6SYH7</accession>
<name>A0A1M6SYH7_REIAG</name>
<gene>
    <name evidence="5" type="ORF">SAMN04488028_105209</name>
</gene>
<dbReference type="Gene3D" id="3.90.950.10">
    <property type="match status" value="1"/>
</dbReference>
<protein>
    <recommendedName>
        <fullName evidence="4">dTTP/UTP pyrophosphatase</fullName>
        <shortName evidence="4">dTTPase/UTPase</shortName>
        <ecNumber evidence="4">3.6.1.9</ecNumber>
    </recommendedName>
    <alternativeName>
        <fullName evidence="4">Nucleoside triphosphate pyrophosphatase</fullName>
    </alternativeName>
    <alternativeName>
        <fullName evidence="4">Nucleotide pyrophosphatase</fullName>
        <shortName evidence="4">Nucleotide PPase</shortName>
    </alternativeName>
</protein>
<dbReference type="GO" id="GO:0036218">
    <property type="term" value="F:dTTP diphosphatase activity"/>
    <property type="evidence" value="ECO:0007669"/>
    <property type="project" value="RHEA"/>
</dbReference>
<dbReference type="PANTHER" id="PTHR43213:SF5">
    <property type="entry name" value="BIFUNCTIONAL DTTP_UTP PYROPHOSPHATASE_METHYLTRANSFERASE PROTEIN-RELATED"/>
    <property type="match status" value="1"/>
</dbReference>
<sequence length="192" mass="21306">MRNKLILASNSPRRQQLMQEVGFDFEVKTMEVAEDYGEMPAEEVAEYLAIKKNDAYRKVLKDEIVVTADTIVVNAGIVLGKPASEQEAVEMIRAMSGGSHAVISAVCISDDQRKVSFSDHVAVKMVALSDEEIQFYVKKYQPMDKAGAYGIQEWIGMVGIEQISGSFYSVMGLPIHKVYQSLKSDFGITPML</sequence>
<comment type="similarity">
    <text evidence="4">Belongs to the Maf family. YhdE subfamily.</text>
</comment>
<dbReference type="GO" id="GO:0036221">
    <property type="term" value="F:UTP diphosphatase activity"/>
    <property type="evidence" value="ECO:0007669"/>
    <property type="project" value="RHEA"/>
</dbReference>
<dbReference type="PIRSF" id="PIRSF006305">
    <property type="entry name" value="Maf"/>
    <property type="match status" value="1"/>
</dbReference>
<comment type="catalytic activity">
    <reaction evidence="4">
        <text>UTP + H2O = UMP + diphosphate + H(+)</text>
        <dbReference type="Rhea" id="RHEA:29395"/>
        <dbReference type="ChEBI" id="CHEBI:15377"/>
        <dbReference type="ChEBI" id="CHEBI:15378"/>
        <dbReference type="ChEBI" id="CHEBI:33019"/>
        <dbReference type="ChEBI" id="CHEBI:46398"/>
        <dbReference type="ChEBI" id="CHEBI:57865"/>
        <dbReference type="EC" id="3.6.1.9"/>
    </reaction>
</comment>
<comment type="cofactor">
    <cofactor evidence="1 4">
        <name>a divalent metal cation</name>
        <dbReference type="ChEBI" id="CHEBI:60240"/>
    </cofactor>
</comment>
<comment type="subcellular location">
    <subcellularLocation>
        <location evidence="4">Cytoplasm</location>
    </subcellularLocation>
</comment>
<dbReference type="SUPFAM" id="SSF52972">
    <property type="entry name" value="ITPase-like"/>
    <property type="match status" value="1"/>
</dbReference>
<evidence type="ECO:0000256" key="1">
    <source>
        <dbReference type="ARBA" id="ARBA00001968"/>
    </source>
</evidence>
<feature type="active site" description="Proton acceptor" evidence="4">
    <location>
        <position position="69"/>
    </location>
</feature>
<dbReference type="HAMAP" id="MF_00528">
    <property type="entry name" value="Maf"/>
    <property type="match status" value="1"/>
</dbReference>
<dbReference type="EC" id="3.6.1.9" evidence="4"/>
<dbReference type="InterPro" id="IPR029001">
    <property type="entry name" value="ITPase-like_fam"/>
</dbReference>
<reference evidence="6" key="1">
    <citation type="submission" date="2016-11" db="EMBL/GenBank/DDBJ databases">
        <authorList>
            <person name="Varghese N."/>
            <person name="Submissions S."/>
        </authorList>
    </citation>
    <scope>NUCLEOTIDE SEQUENCE [LARGE SCALE GENOMIC DNA]</scope>
    <source>
        <strain evidence="6">DSM 26134</strain>
    </source>
</reference>
<evidence type="ECO:0000313" key="5">
    <source>
        <dbReference type="EMBL" id="SHK49802.1"/>
    </source>
</evidence>
<dbReference type="STRING" id="156994.SAMN04488028_105209"/>
<dbReference type="RefSeq" id="WP_073123384.1">
    <property type="nucleotide sequence ID" value="NZ_FRAA01000005.1"/>
</dbReference>
<dbReference type="Pfam" id="PF02545">
    <property type="entry name" value="Maf"/>
    <property type="match status" value="1"/>
</dbReference>
<dbReference type="CDD" id="cd00555">
    <property type="entry name" value="Maf"/>
    <property type="match status" value="1"/>
</dbReference>
<comment type="catalytic activity">
    <reaction evidence="4">
        <text>dTTP + H2O = dTMP + diphosphate + H(+)</text>
        <dbReference type="Rhea" id="RHEA:28534"/>
        <dbReference type="ChEBI" id="CHEBI:15377"/>
        <dbReference type="ChEBI" id="CHEBI:15378"/>
        <dbReference type="ChEBI" id="CHEBI:33019"/>
        <dbReference type="ChEBI" id="CHEBI:37568"/>
        <dbReference type="ChEBI" id="CHEBI:63528"/>
        <dbReference type="EC" id="3.6.1.9"/>
    </reaction>
</comment>
<keyword evidence="3 4" id="KW-0546">Nucleotide metabolism</keyword>
<feature type="site" description="Important for substrate specificity" evidence="4">
    <location>
        <position position="70"/>
    </location>
</feature>
<organism evidence="5 6">
    <name type="scientific">Reichenbachiella agariperforans</name>
    <dbReference type="NCBI Taxonomy" id="156994"/>
    <lineage>
        <taxon>Bacteria</taxon>
        <taxon>Pseudomonadati</taxon>
        <taxon>Bacteroidota</taxon>
        <taxon>Cytophagia</taxon>
        <taxon>Cytophagales</taxon>
        <taxon>Reichenbachiellaceae</taxon>
        <taxon>Reichenbachiella</taxon>
    </lineage>
</organism>
<keyword evidence="4" id="KW-0963">Cytoplasm</keyword>
<comment type="caution">
    <text evidence="4">Lacks conserved residue(s) required for the propagation of feature annotation.</text>
</comment>
<feature type="site" description="Important for substrate specificity" evidence="4">
    <location>
        <position position="13"/>
    </location>
</feature>
<dbReference type="GO" id="GO:0005737">
    <property type="term" value="C:cytoplasm"/>
    <property type="evidence" value="ECO:0007669"/>
    <property type="project" value="UniProtKB-SubCell"/>
</dbReference>
<dbReference type="AlphaFoldDB" id="A0A1M6SYH7"/>